<keyword evidence="1" id="KW-0732">Signal</keyword>
<comment type="caution">
    <text evidence="2">The sequence shown here is derived from an EMBL/GenBank/DDBJ whole genome shotgun (WGS) entry which is preliminary data.</text>
</comment>
<accession>A0AA38LVH4</accession>
<organism evidence="2 3">
    <name type="scientific">Dioszegia hungarica</name>
    <dbReference type="NCBI Taxonomy" id="4972"/>
    <lineage>
        <taxon>Eukaryota</taxon>
        <taxon>Fungi</taxon>
        <taxon>Dikarya</taxon>
        <taxon>Basidiomycota</taxon>
        <taxon>Agaricomycotina</taxon>
        <taxon>Tremellomycetes</taxon>
        <taxon>Tremellales</taxon>
        <taxon>Bulleribasidiaceae</taxon>
        <taxon>Dioszegia</taxon>
    </lineage>
</organism>
<name>A0AA38LVH4_9TREE</name>
<dbReference type="RefSeq" id="XP_052945506.1">
    <property type="nucleotide sequence ID" value="XM_053088644.1"/>
</dbReference>
<keyword evidence="3" id="KW-1185">Reference proteome</keyword>
<evidence type="ECO:0000313" key="3">
    <source>
        <dbReference type="Proteomes" id="UP001164286"/>
    </source>
</evidence>
<sequence>MFHIAIATAVLAAGSALAQGQSALPPLPSMIGPLSFSPQCQQAVIGVATQGALAQCFPFADLFPLLSTNTFIIPFLDKFQTDLCYNYPTCSQATLTAAAQTVAQGCAEDLKKDGIAAQTIIDIFSAYPIVREVLCLKTTDPYTAKSYGGFLGAPPIPIVGNPIYNSTDGTFCLTSVATQLSAYFGTQLTVPYLAGLVSGQNSTALALATSINPNIVCNTCFFAALEIVDLIIPAVGNTPVAAVIQFFMAMVPKSLGATTINQLFDWTCAYKPLSLVLDGKLPNGVSVSIVNSSYPIPISNGQPLPVNCQAKREEVSLFGRKRA</sequence>
<dbReference type="PANTHER" id="PTHR34862:SF1">
    <property type="entry name" value="SPARK DOMAIN-CONTAINING PROTEIN"/>
    <property type="match status" value="1"/>
</dbReference>
<dbReference type="Proteomes" id="UP001164286">
    <property type="component" value="Unassembled WGS sequence"/>
</dbReference>
<dbReference type="EMBL" id="JAKWFO010000005">
    <property type="protein sequence ID" value="KAI9635729.1"/>
    <property type="molecule type" value="Genomic_DNA"/>
</dbReference>
<reference evidence="2" key="1">
    <citation type="journal article" date="2022" name="G3 (Bethesda)">
        <title>High quality genome of the basidiomycete yeast Dioszegia hungarica PDD-24b-2 isolated from cloud water.</title>
        <authorList>
            <person name="Jarrige D."/>
            <person name="Haridas S."/>
            <person name="Bleykasten-Grosshans C."/>
            <person name="Joly M."/>
            <person name="Nadalig T."/>
            <person name="Sancelme M."/>
            <person name="Vuilleumier S."/>
            <person name="Grigoriev I.V."/>
            <person name="Amato P."/>
            <person name="Bringel F."/>
        </authorList>
    </citation>
    <scope>NUCLEOTIDE SEQUENCE</scope>
    <source>
        <strain evidence="2">PDD-24b-2</strain>
    </source>
</reference>
<evidence type="ECO:0008006" key="4">
    <source>
        <dbReference type="Google" id="ProtNLM"/>
    </source>
</evidence>
<gene>
    <name evidence="2" type="ORF">MKK02DRAFT_33086</name>
</gene>
<evidence type="ECO:0000256" key="1">
    <source>
        <dbReference type="SAM" id="SignalP"/>
    </source>
</evidence>
<feature type="chain" id="PRO_5041250712" description="Secreted protein" evidence="1">
    <location>
        <begin position="19"/>
        <end position="323"/>
    </location>
</feature>
<proteinExistence type="predicted"/>
<dbReference type="PANTHER" id="PTHR34862">
    <property type="entry name" value="SPARK DOMAIN-CONTAINING PROTEIN"/>
    <property type="match status" value="1"/>
</dbReference>
<dbReference type="AlphaFoldDB" id="A0AA38LVH4"/>
<protein>
    <recommendedName>
        <fullName evidence="4">Secreted protein</fullName>
    </recommendedName>
</protein>
<evidence type="ECO:0000313" key="2">
    <source>
        <dbReference type="EMBL" id="KAI9635729.1"/>
    </source>
</evidence>
<feature type="signal peptide" evidence="1">
    <location>
        <begin position="1"/>
        <end position="18"/>
    </location>
</feature>
<dbReference type="GeneID" id="77727849"/>